<organism evidence="1 2">
    <name type="scientific">Dreissena polymorpha</name>
    <name type="common">Zebra mussel</name>
    <name type="synonym">Mytilus polymorpha</name>
    <dbReference type="NCBI Taxonomy" id="45954"/>
    <lineage>
        <taxon>Eukaryota</taxon>
        <taxon>Metazoa</taxon>
        <taxon>Spiralia</taxon>
        <taxon>Lophotrochozoa</taxon>
        <taxon>Mollusca</taxon>
        <taxon>Bivalvia</taxon>
        <taxon>Autobranchia</taxon>
        <taxon>Heteroconchia</taxon>
        <taxon>Euheterodonta</taxon>
        <taxon>Imparidentia</taxon>
        <taxon>Neoheterodontei</taxon>
        <taxon>Myida</taxon>
        <taxon>Dreissenoidea</taxon>
        <taxon>Dreissenidae</taxon>
        <taxon>Dreissena</taxon>
    </lineage>
</organism>
<evidence type="ECO:0000313" key="1">
    <source>
        <dbReference type="EMBL" id="KAH3747922.1"/>
    </source>
</evidence>
<proteinExistence type="predicted"/>
<dbReference type="Proteomes" id="UP000828390">
    <property type="component" value="Unassembled WGS sequence"/>
</dbReference>
<keyword evidence="2" id="KW-1185">Reference proteome</keyword>
<accession>A0A9D4DH02</accession>
<reference evidence="1" key="2">
    <citation type="submission" date="2020-11" db="EMBL/GenBank/DDBJ databases">
        <authorList>
            <person name="McCartney M.A."/>
            <person name="Auch B."/>
            <person name="Kono T."/>
            <person name="Mallez S."/>
            <person name="Becker A."/>
            <person name="Gohl D.M."/>
            <person name="Silverstein K.A.T."/>
            <person name="Koren S."/>
            <person name="Bechman K.B."/>
            <person name="Herman A."/>
            <person name="Abrahante J.E."/>
            <person name="Garbe J."/>
        </authorList>
    </citation>
    <scope>NUCLEOTIDE SEQUENCE</scope>
    <source>
        <strain evidence="1">Duluth1</strain>
        <tissue evidence="1">Whole animal</tissue>
    </source>
</reference>
<name>A0A9D4DH02_DREPO</name>
<evidence type="ECO:0000313" key="2">
    <source>
        <dbReference type="Proteomes" id="UP000828390"/>
    </source>
</evidence>
<protein>
    <submittedName>
        <fullName evidence="1">Uncharacterized protein</fullName>
    </submittedName>
</protein>
<dbReference type="AlphaFoldDB" id="A0A9D4DH02"/>
<comment type="caution">
    <text evidence="1">The sequence shown here is derived from an EMBL/GenBank/DDBJ whole genome shotgun (WGS) entry which is preliminary data.</text>
</comment>
<dbReference type="EMBL" id="JAIWYP010000010">
    <property type="protein sequence ID" value="KAH3747922.1"/>
    <property type="molecule type" value="Genomic_DNA"/>
</dbReference>
<sequence length="77" mass="8469">MILQSSQAIVHVQQAQARTAATSQPLFMLWHKHGAMESLEKPVQTRIGCGVEVQGQLCGMRSLITLTSTDPSQTMHH</sequence>
<gene>
    <name evidence="1" type="ORF">DPMN_182357</name>
</gene>
<reference evidence="1" key="1">
    <citation type="journal article" date="2019" name="bioRxiv">
        <title>The Genome of the Zebra Mussel, Dreissena polymorpha: A Resource for Invasive Species Research.</title>
        <authorList>
            <person name="McCartney M.A."/>
            <person name="Auch B."/>
            <person name="Kono T."/>
            <person name="Mallez S."/>
            <person name="Zhang Y."/>
            <person name="Obille A."/>
            <person name="Becker A."/>
            <person name="Abrahante J.E."/>
            <person name="Garbe J."/>
            <person name="Badalamenti J.P."/>
            <person name="Herman A."/>
            <person name="Mangelson H."/>
            <person name="Liachko I."/>
            <person name="Sullivan S."/>
            <person name="Sone E.D."/>
            <person name="Koren S."/>
            <person name="Silverstein K.A.T."/>
            <person name="Beckman K.B."/>
            <person name="Gohl D.M."/>
        </authorList>
    </citation>
    <scope>NUCLEOTIDE SEQUENCE</scope>
    <source>
        <strain evidence="1">Duluth1</strain>
        <tissue evidence="1">Whole animal</tissue>
    </source>
</reference>